<name>A0A7C5Q3W7_AQUAO</name>
<protein>
    <submittedName>
        <fullName evidence="2">Glycosyltransferase family 1 protein</fullName>
    </submittedName>
</protein>
<reference evidence="2" key="1">
    <citation type="journal article" date="2020" name="mSystems">
        <title>Genome- and Community-Level Interaction Insights into Carbon Utilization and Element Cycling Functions of Hydrothermarchaeota in Hydrothermal Sediment.</title>
        <authorList>
            <person name="Zhou Z."/>
            <person name="Liu Y."/>
            <person name="Xu W."/>
            <person name="Pan J."/>
            <person name="Luo Z.H."/>
            <person name="Li M."/>
        </authorList>
    </citation>
    <scope>NUCLEOTIDE SEQUENCE [LARGE SCALE GENOMIC DNA]</scope>
    <source>
        <strain evidence="2">HyVt-501</strain>
    </source>
</reference>
<dbReference type="EMBL" id="DRNB01000286">
    <property type="protein sequence ID" value="HHJ64793.1"/>
    <property type="molecule type" value="Genomic_DNA"/>
</dbReference>
<dbReference type="InterPro" id="IPR055259">
    <property type="entry name" value="YkvP/CgeB_Glyco_trans-like"/>
</dbReference>
<feature type="domain" description="Spore protein YkvP/CgeB glycosyl transferase-like" evidence="1">
    <location>
        <begin position="197"/>
        <end position="333"/>
    </location>
</feature>
<dbReference type="AlphaFoldDB" id="A0A7C5Q3W7"/>
<evidence type="ECO:0000313" key="2">
    <source>
        <dbReference type="EMBL" id="HHJ64793.1"/>
    </source>
</evidence>
<dbReference type="Gene3D" id="3.40.50.2000">
    <property type="entry name" value="Glycogen Phosphorylase B"/>
    <property type="match status" value="2"/>
</dbReference>
<organism evidence="2">
    <name type="scientific">Aquifex aeolicus</name>
    <dbReference type="NCBI Taxonomy" id="63363"/>
    <lineage>
        <taxon>Bacteria</taxon>
        <taxon>Pseudomonadati</taxon>
        <taxon>Aquificota</taxon>
        <taxon>Aquificia</taxon>
        <taxon>Aquificales</taxon>
        <taxon>Aquificaceae</taxon>
        <taxon>Aquifex</taxon>
    </lineage>
</organism>
<proteinExistence type="predicted"/>
<gene>
    <name evidence="2" type="ORF">ENJ61_07795</name>
</gene>
<dbReference type="Proteomes" id="UP000885792">
    <property type="component" value="Unassembled WGS sequence"/>
</dbReference>
<comment type="caution">
    <text evidence="2">The sequence shown here is derived from an EMBL/GenBank/DDBJ whole genome shotgun (WGS) entry which is preliminary data.</text>
</comment>
<accession>A0A7C5Q3W7</accession>
<evidence type="ECO:0000259" key="1">
    <source>
        <dbReference type="Pfam" id="PF13524"/>
    </source>
</evidence>
<sequence>MRVALLGRWNATCGVSLHGELVGRELLRRGCSLRVFAPFPESAGRWWHHKIVRRDEDFVRRVYAELSPEGEEGHLDPGDVLSEQFDVLLVESYEKLPYRDVEELVRRLREKGIPTVAVVHESCPEDLRYSDLSVFSTLVIFDERYLKEVLGERAEGTRVEILPYPCLPVREGGRRFGEDGRIVFFSFGRQPVGEYRDFLTALRKLREDYPRIVYRVVRAGEPLGAKEEWILEEQKVLDLEEIYALLHSSDVHLLPKGRTNRVVVSSTLYQTLGSLCITVAPDTRFFETLPRAEEAPVVLYRDSSDLELKLRELLNNPELRERVRENARRFVEENSLPKVVDGFIKLFDRLSP</sequence>
<dbReference type="Pfam" id="PF13524">
    <property type="entry name" value="Glyco_trans_1_2"/>
    <property type="match status" value="1"/>
</dbReference>
<dbReference type="SUPFAM" id="SSF53756">
    <property type="entry name" value="UDP-Glycosyltransferase/glycogen phosphorylase"/>
    <property type="match status" value="1"/>
</dbReference>